<dbReference type="SUPFAM" id="SSF52540">
    <property type="entry name" value="P-loop containing nucleoside triphosphate hydrolases"/>
    <property type="match status" value="1"/>
</dbReference>
<dbReference type="EMBL" id="FUWG01000012">
    <property type="protein sequence ID" value="SJZ56802.1"/>
    <property type="molecule type" value="Genomic_DNA"/>
</dbReference>
<dbReference type="Proteomes" id="UP000190423">
    <property type="component" value="Unassembled WGS sequence"/>
</dbReference>
<sequence length="581" mass="63895">MSSIKKITKNLEKKYWFYTALCPLVMIGEVIFETVIPFLMAFIIDNGIAARDMQYVLRIGACMILCSVLSMCCGAFGARFGAVASQGFSHNLRRMLFSKVQEFSFSNVDHFSTASLVTRLTTDVNNVQNVYQLVIRICFRAPFMLTAGTVMAFFLNAKLAFVFCISIPVLAVIIAFISIKAYSRFAVMLEKYDRLNTIVQENLIAIRVVKAFVRGERECEKFAESADAVRNAQLNAEKLIIRISPVMQLVVYSTIIAVFWFGGKMVVFGSMKSGELVSFLSYVTQILTSLMMIAMIFVNIVLSRASVRRICEVLDEHPDIASPENPVETVADGSVEFKDVCFSYSKGNGNFVLSDISFSIKPGQTVGIIGGTGSSKTTLVNLIPRLYDASSGEVLAGGKNVREYSLKALRNSVAVVLQKNVLFSGTIKENLLWGNANASDEEIAAACRAADAADFILSFPEKYDTVLGQGGVNLSGGQKQRLCIARALLKNPKILILDDSTSAVDTATEKRIRDALRKLCPDTTKIIIAQRICSVKDADCIFVLDDGKIIGQGTHEELLQTNTIYREVNESQQTMGDADVV</sequence>
<dbReference type="AlphaFoldDB" id="A0A1T4LQ01"/>
<dbReference type="GO" id="GO:0005886">
    <property type="term" value="C:plasma membrane"/>
    <property type="evidence" value="ECO:0007669"/>
    <property type="project" value="UniProtKB-SubCell"/>
</dbReference>
<dbReference type="InterPro" id="IPR011527">
    <property type="entry name" value="ABC1_TM_dom"/>
</dbReference>
<evidence type="ECO:0000256" key="2">
    <source>
        <dbReference type="ARBA" id="ARBA00022448"/>
    </source>
</evidence>
<reference evidence="12 13" key="1">
    <citation type="submission" date="2017-02" db="EMBL/GenBank/DDBJ databases">
        <authorList>
            <person name="Peterson S.W."/>
        </authorList>
    </citation>
    <scope>NUCLEOTIDE SEQUENCE [LARGE SCALE GENOMIC DNA]</scope>
    <source>
        <strain evidence="12 13">ATCC BAA-908</strain>
    </source>
</reference>
<proteinExistence type="predicted"/>
<protein>
    <submittedName>
        <fullName evidence="12">ATP-binding cassette, subfamily B</fullName>
    </submittedName>
</protein>
<feature type="transmembrane region" description="Helical" evidence="9">
    <location>
        <begin position="55"/>
        <end position="78"/>
    </location>
</feature>
<evidence type="ECO:0000256" key="9">
    <source>
        <dbReference type="SAM" id="Phobius"/>
    </source>
</evidence>
<feature type="domain" description="ABC transporter" evidence="10">
    <location>
        <begin position="335"/>
        <end position="571"/>
    </location>
</feature>
<feature type="transmembrane region" description="Helical" evidence="9">
    <location>
        <begin position="282"/>
        <end position="302"/>
    </location>
</feature>
<dbReference type="RefSeq" id="WP_078933573.1">
    <property type="nucleotide sequence ID" value="NZ_FUWG01000012.1"/>
</dbReference>
<keyword evidence="2" id="KW-0813">Transport</keyword>
<dbReference type="GO" id="GO:0015421">
    <property type="term" value="F:ABC-type oligopeptide transporter activity"/>
    <property type="evidence" value="ECO:0007669"/>
    <property type="project" value="TreeGrafter"/>
</dbReference>
<feature type="transmembrane region" description="Helical" evidence="9">
    <location>
        <begin position="239"/>
        <end position="262"/>
    </location>
</feature>
<dbReference type="PROSITE" id="PS50929">
    <property type="entry name" value="ABC_TM1F"/>
    <property type="match status" value="1"/>
</dbReference>
<dbReference type="InterPro" id="IPR003593">
    <property type="entry name" value="AAA+_ATPase"/>
</dbReference>
<keyword evidence="13" id="KW-1185">Reference proteome</keyword>
<dbReference type="GeneID" id="78316959"/>
<keyword evidence="3" id="KW-1003">Cell membrane</keyword>
<keyword evidence="5" id="KW-0547">Nucleotide-binding</keyword>
<dbReference type="Pfam" id="PF00005">
    <property type="entry name" value="ABC_tran"/>
    <property type="match status" value="1"/>
</dbReference>
<keyword evidence="4 9" id="KW-0812">Transmembrane</keyword>
<feature type="domain" description="ABC transmembrane type-1" evidence="11">
    <location>
        <begin position="20"/>
        <end position="302"/>
    </location>
</feature>
<keyword evidence="8 9" id="KW-0472">Membrane</keyword>
<dbReference type="GO" id="GO:0005524">
    <property type="term" value="F:ATP binding"/>
    <property type="evidence" value="ECO:0007669"/>
    <property type="project" value="UniProtKB-KW"/>
</dbReference>
<dbReference type="GO" id="GO:0016887">
    <property type="term" value="F:ATP hydrolysis activity"/>
    <property type="evidence" value="ECO:0007669"/>
    <property type="project" value="InterPro"/>
</dbReference>
<evidence type="ECO:0000256" key="8">
    <source>
        <dbReference type="ARBA" id="ARBA00023136"/>
    </source>
</evidence>
<dbReference type="InterPro" id="IPR003439">
    <property type="entry name" value="ABC_transporter-like_ATP-bd"/>
</dbReference>
<dbReference type="InterPro" id="IPR039421">
    <property type="entry name" value="Type_1_exporter"/>
</dbReference>
<keyword evidence="7 9" id="KW-1133">Transmembrane helix</keyword>
<dbReference type="InterPro" id="IPR027417">
    <property type="entry name" value="P-loop_NTPase"/>
</dbReference>
<organism evidence="12 13">
    <name type="scientific">Treponema porcinum</name>
    <dbReference type="NCBI Taxonomy" id="261392"/>
    <lineage>
        <taxon>Bacteria</taxon>
        <taxon>Pseudomonadati</taxon>
        <taxon>Spirochaetota</taxon>
        <taxon>Spirochaetia</taxon>
        <taxon>Spirochaetales</taxon>
        <taxon>Treponemataceae</taxon>
        <taxon>Treponema</taxon>
    </lineage>
</organism>
<dbReference type="Gene3D" id="1.20.1560.10">
    <property type="entry name" value="ABC transporter type 1, transmembrane domain"/>
    <property type="match status" value="1"/>
</dbReference>
<keyword evidence="6 12" id="KW-0067">ATP-binding</keyword>
<evidence type="ECO:0000256" key="6">
    <source>
        <dbReference type="ARBA" id="ARBA00022840"/>
    </source>
</evidence>
<dbReference type="SUPFAM" id="SSF90123">
    <property type="entry name" value="ABC transporter transmembrane region"/>
    <property type="match status" value="1"/>
</dbReference>
<dbReference type="PANTHER" id="PTHR43394:SF1">
    <property type="entry name" value="ATP-BINDING CASSETTE SUB-FAMILY B MEMBER 10, MITOCHONDRIAL"/>
    <property type="match status" value="1"/>
</dbReference>
<dbReference type="STRING" id="261392.SAMN02745149_01676"/>
<gene>
    <name evidence="12" type="ORF">SAMN02745149_01676</name>
</gene>
<evidence type="ECO:0000259" key="10">
    <source>
        <dbReference type="PROSITE" id="PS50893"/>
    </source>
</evidence>
<evidence type="ECO:0000313" key="13">
    <source>
        <dbReference type="Proteomes" id="UP000190423"/>
    </source>
</evidence>
<accession>A0A1T4LQ01</accession>
<dbReference type="OrthoDB" id="341671at2"/>
<dbReference type="FunFam" id="3.40.50.300:FF:000221">
    <property type="entry name" value="Multidrug ABC transporter ATP-binding protein"/>
    <property type="match status" value="1"/>
</dbReference>
<evidence type="ECO:0000256" key="1">
    <source>
        <dbReference type="ARBA" id="ARBA00004651"/>
    </source>
</evidence>
<dbReference type="PANTHER" id="PTHR43394">
    <property type="entry name" value="ATP-DEPENDENT PERMEASE MDL1, MITOCHONDRIAL"/>
    <property type="match status" value="1"/>
</dbReference>
<evidence type="ECO:0000313" key="12">
    <source>
        <dbReference type="EMBL" id="SJZ56802.1"/>
    </source>
</evidence>
<dbReference type="Gene3D" id="3.40.50.300">
    <property type="entry name" value="P-loop containing nucleotide triphosphate hydrolases"/>
    <property type="match status" value="1"/>
</dbReference>
<evidence type="ECO:0000256" key="3">
    <source>
        <dbReference type="ARBA" id="ARBA00022475"/>
    </source>
</evidence>
<dbReference type="PROSITE" id="PS50893">
    <property type="entry name" value="ABC_TRANSPORTER_2"/>
    <property type="match status" value="1"/>
</dbReference>
<feature type="transmembrane region" description="Helical" evidence="9">
    <location>
        <begin position="15"/>
        <end position="43"/>
    </location>
</feature>
<dbReference type="InterPro" id="IPR036640">
    <property type="entry name" value="ABC1_TM_sf"/>
</dbReference>
<dbReference type="InterPro" id="IPR017871">
    <property type="entry name" value="ABC_transporter-like_CS"/>
</dbReference>
<name>A0A1T4LQ01_TREPO</name>
<evidence type="ECO:0000259" key="11">
    <source>
        <dbReference type="PROSITE" id="PS50929"/>
    </source>
</evidence>
<evidence type="ECO:0000256" key="5">
    <source>
        <dbReference type="ARBA" id="ARBA00022741"/>
    </source>
</evidence>
<evidence type="ECO:0000256" key="4">
    <source>
        <dbReference type="ARBA" id="ARBA00022692"/>
    </source>
</evidence>
<feature type="transmembrane region" description="Helical" evidence="9">
    <location>
        <begin position="160"/>
        <end position="182"/>
    </location>
</feature>
<dbReference type="CDD" id="cd18548">
    <property type="entry name" value="ABC_6TM_Tm287_like"/>
    <property type="match status" value="1"/>
</dbReference>
<dbReference type="SMART" id="SM00382">
    <property type="entry name" value="AAA"/>
    <property type="match status" value="1"/>
</dbReference>
<feature type="transmembrane region" description="Helical" evidence="9">
    <location>
        <begin position="133"/>
        <end position="154"/>
    </location>
</feature>
<dbReference type="PROSITE" id="PS00211">
    <property type="entry name" value="ABC_TRANSPORTER_1"/>
    <property type="match status" value="1"/>
</dbReference>
<dbReference type="Pfam" id="PF00664">
    <property type="entry name" value="ABC_membrane"/>
    <property type="match status" value="1"/>
</dbReference>
<comment type="subcellular location">
    <subcellularLocation>
        <location evidence="1">Cell membrane</location>
        <topology evidence="1">Multi-pass membrane protein</topology>
    </subcellularLocation>
</comment>
<evidence type="ECO:0000256" key="7">
    <source>
        <dbReference type="ARBA" id="ARBA00022989"/>
    </source>
</evidence>